<evidence type="ECO:0000256" key="3">
    <source>
        <dbReference type="ARBA" id="ARBA00004236"/>
    </source>
</evidence>
<feature type="domain" description="Histidine kinase" evidence="10">
    <location>
        <begin position="508"/>
        <end position="737"/>
    </location>
</feature>
<dbReference type="GO" id="GO:0000155">
    <property type="term" value="F:phosphorelay sensor kinase activity"/>
    <property type="evidence" value="ECO:0007669"/>
    <property type="project" value="InterPro"/>
</dbReference>
<dbReference type="EC" id="2.7.13.3" evidence="4"/>
<reference evidence="12 13" key="1">
    <citation type="journal article" date="2016" name="Genome Announc.">
        <title>Draft Genome Sequence of Planomonospora sphaerica JCM9374, a Rare Actinomycete.</title>
        <authorList>
            <person name="Dohra H."/>
            <person name="Suzuki T."/>
            <person name="Inoue Y."/>
            <person name="Kodani S."/>
        </authorList>
    </citation>
    <scope>NUCLEOTIDE SEQUENCE [LARGE SCALE GENOMIC DNA]</scope>
    <source>
        <strain evidence="12 13">JCM 9374</strain>
    </source>
</reference>
<dbReference type="InterPro" id="IPR003661">
    <property type="entry name" value="HisK_dim/P_dom"/>
</dbReference>
<dbReference type="SMART" id="SM00086">
    <property type="entry name" value="PAC"/>
    <property type="match status" value="1"/>
</dbReference>
<dbReference type="Gene3D" id="3.30.565.10">
    <property type="entry name" value="Histidine kinase-like ATPase, C-terminal domain"/>
    <property type="match status" value="1"/>
</dbReference>
<dbReference type="InterPro" id="IPR003018">
    <property type="entry name" value="GAF"/>
</dbReference>
<dbReference type="STRING" id="161355.PS9374_06544"/>
<dbReference type="EMBL" id="BDCX01000019">
    <property type="protein sequence ID" value="GAT70856.1"/>
    <property type="molecule type" value="Genomic_DNA"/>
</dbReference>
<evidence type="ECO:0000256" key="1">
    <source>
        <dbReference type="ARBA" id="ARBA00000085"/>
    </source>
</evidence>
<name>A0A171DP74_9ACTN</name>
<dbReference type="SUPFAM" id="SSF47384">
    <property type="entry name" value="Homodimeric domain of signal transducing histidine kinase"/>
    <property type="match status" value="1"/>
</dbReference>
<evidence type="ECO:0000259" key="10">
    <source>
        <dbReference type="PROSITE" id="PS50109"/>
    </source>
</evidence>
<dbReference type="SMART" id="SM00388">
    <property type="entry name" value="HisKA"/>
    <property type="match status" value="1"/>
</dbReference>
<dbReference type="InterPro" id="IPR036890">
    <property type="entry name" value="HATPase_C_sf"/>
</dbReference>
<dbReference type="FunFam" id="3.30.565.10:FF:000006">
    <property type="entry name" value="Sensor histidine kinase WalK"/>
    <property type="match status" value="1"/>
</dbReference>
<dbReference type="InterPro" id="IPR050736">
    <property type="entry name" value="Sensor_HK_Regulatory"/>
</dbReference>
<protein>
    <recommendedName>
        <fullName evidence="4">histidine kinase</fullName>
        <ecNumber evidence="4">2.7.13.3</ecNumber>
    </recommendedName>
</protein>
<dbReference type="GO" id="GO:0005886">
    <property type="term" value="C:plasma membrane"/>
    <property type="evidence" value="ECO:0007669"/>
    <property type="project" value="UniProtKB-SubCell"/>
</dbReference>
<dbReference type="AlphaFoldDB" id="A0A171DP74"/>
<evidence type="ECO:0000313" key="13">
    <source>
        <dbReference type="Proteomes" id="UP000077701"/>
    </source>
</evidence>
<dbReference type="InterPro" id="IPR004358">
    <property type="entry name" value="Sig_transdc_His_kin-like_C"/>
</dbReference>
<evidence type="ECO:0000256" key="2">
    <source>
        <dbReference type="ARBA" id="ARBA00001968"/>
    </source>
</evidence>
<dbReference type="SUPFAM" id="SSF55781">
    <property type="entry name" value="GAF domain-like"/>
    <property type="match status" value="2"/>
</dbReference>
<dbReference type="Gene3D" id="1.10.287.130">
    <property type="match status" value="1"/>
</dbReference>
<evidence type="ECO:0000313" key="12">
    <source>
        <dbReference type="EMBL" id="GAT70856.1"/>
    </source>
</evidence>
<evidence type="ECO:0000256" key="7">
    <source>
        <dbReference type="ARBA" id="ARBA00022777"/>
    </source>
</evidence>
<keyword evidence="5" id="KW-0597">Phosphoprotein</keyword>
<dbReference type="CDD" id="cd00075">
    <property type="entry name" value="HATPase"/>
    <property type="match status" value="1"/>
</dbReference>
<evidence type="ECO:0000256" key="9">
    <source>
        <dbReference type="ARBA" id="ARBA00023136"/>
    </source>
</evidence>
<dbReference type="Pfam" id="PF08447">
    <property type="entry name" value="PAS_3"/>
    <property type="match status" value="1"/>
</dbReference>
<dbReference type="SUPFAM" id="SSF55874">
    <property type="entry name" value="ATPase domain of HSP90 chaperone/DNA topoisomerase II/histidine kinase"/>
    <property type="match status" value="1"/>
</dbReference>
<dbReference type="Pfam" id="PF01590">
    <property type="entry name" value="GAF"/>
    <property type="match status" value="1"/>
</dbReference>
<gene>
    <name evidence="12" type="ORF">PS9374_06544</name>
</gene>
<evidence type="ECO:0000256" key="5">
    <source>
        <dbReference type="ARBA" id="ARBA00022553"/>
    </source>
</evidence>
<sequence length="737" mass="80272">MLFRGEGMSTDDRVQDRDRIRALHATGLLEGTGAPTLDRVTRLAVRWLSVPIAMVSLVDADRQVVVSSAGPAGPWREEPVPLSQSLCRHIVATGAALTVPDVPADERWNAVQTAGDGPLKAYAGMPLHGDGHVLGALCVIDTTARRWSAEQLAALEDLAAVAESEIARGLCRADSHRTAVLRAAQRAVIRALAEDGGTEEAAAGVIAAICGALGWCYGEYWQVDDDQASITRVASWSRPDRDLAVFTGLRPLTLARGEDLPGRVWAGGERIWTPDLQADPRAFARVRQARPAELHAAIGLPVHGGRRMLGVLTLFTDAVAEPDEELADLLDCVCAYLGRYAERRRADDLTRTLEVARYRFDQVVAQIDDYIWTSEALPDGRFRLLYRSPNTVGVLGSQLPDIDIVAVLTRYIHPDDREAFEDFNSALSAGRAVQAEYRLTGIDGVTRWVWSRATPRRDGGRLLVDGITTDITERRELADERERLLLREREQVRRLRELDRLKDELMAMVSHELRSPIGVIRAYAEMLREAPDLPEEHAAFLEVIDRKSEHLQRLVDDLLDLARLEDGRMAVEVRTVWLTRLIHQAVEDHRAAAEAKGIALTAELPHYLHVRADPVRLRQVMDNLLSNAIKYTPGGGAVAVTAVPPDDDGGGSPPDGGGPPRMAAVTVADNGIGIPPEQYEHLFSRFFRASSGRAAGIKGTGLGLAITKAIVSAHGGTITAAPREGGGTAFTVRLPAG</sequence>
<accession>A0A171DP74</accession>
<keyword evidence="13" id="KW-1185">Reference proteome</keyword>
<keyword evidence="9" id="KW-0472">Membrane</keyword>
<dbReference type="InterPro" id="IPR013655">
    <property type="entry name" value="PAS_fold_3"/>
</dbReference>
<keyword evidence="6" id="KW-0808">Transferase</keyword>
<dbReference type="InterPro" id="IPR029016">
    <property type="entry name" value="GAF-like_dom_sf"/>
</dbReference>
<dbReference type="SMART" id="SM00065">
    <property type="entry name" value="GAF"/>
    <property type="match status" value="2"/>
</dbReference>
<dbReference type="PANTHER" id="PTHR43711:SF1">
    <property type="entry name" value="HISTIDINE KINASE 1"/>
    <property type="match status" value="1"/>
</dbReference>
<evidence type="ECO:0000256" key="8">
    <source>
        <dbReference type="ARBA" id="ARBA00023012"/>
    </source>
</evidence>
<comment type="caution">
    <text evidence="12">The sequence shown here is derived from an EMBL/GenBank/DDBJ whole genome shotgun (WGS) entry which is preliminary data.</text>
</comment>
<dbReference type="SUPFAM" id="SSF55785">
    <property type="entry name" value="PYP-like sensor domain (PAS domain)"/>
    <property type="match status" value="1"/>
</dbReference>
<dbReference type="CDD" id="cd00082">
    <property type="entry name" value="HisKA"/>
    <property type="match status" value="1"/>
</dbReference>
<dbReference type="InterPro" id="IPR000700">
    <property type="entry name" value="PAS-assoc_C"/>
</dbReference>
<dbReference type="FunFam" id="1.10.287.130:FF:000001">
    <property type="entry name" value="Two-component sensor histidine kinase"/>
    <property type="match status" value="1"/>
</dbReference>
<dbReference type="GO" id="GO:0005509">
    <property type="term" value="F:calcium ion binding"/>
    <property type="evidence" value="ECO:0007669"/>
    <property type="project" value="UniProtKB-ARBA"/>
</dbReference>
<dbReference type="InterPro" id="IPR035965">
    <property type="entry name" value="PAS-like_dom_sf"/>
</dbReference>
<feature type="domain" description="PAC" evidence="11">
    <location>
        <begin position="433"/>
        <end position="483"/>
    </location>
</feature>
<evidence type="ECO:0000259" key="11">
    <source>
        <dbReference type="PROSITE" id="PS50113"/>
    </source>
</evidence>
<comment type="cofactor">
    <cofactor evidence="2">
        <name>a divalent metal cation</name>
        <dbReference type="ChEBI" id="CHEBI:60240"/>
    </cofactor>
</comment>
<dbReference type="InterPro" id="IPR001610">
    <property type="entry name" value="PAC"/>
</dbReference>
<organism evidence="12 13">
    <name type="scientific">Planomonospora sphaerica</name>
    <dbReference type="NCBI Taxonomy" id="161355"/>
    <lineage>
        <taxon>Bacteria</taxon>
        <taxon>Bacillati</taxon>
        <taxon>Actinomycetota</taxon>
        <taxon>Actinomycetes</taxon>
        <taxon>Streptosporangiales</taxon>
        <taxon>Streptosporangiaceae</taxon>
        <taxon>Planomonospora</taxon>
    </lineage>
</organism>
<dbReference type="Gene3D" id="3.30.450.40">
    <property type="match status" value="2"/>
</dbReference>
<dbReference type="SMART" id="SM00387">
    <property type="entry name" value="HATPase_c"/>
    <property type="match status" value="1"/>
</dbReference>
<dbReference type="PROSITE" id="PS50109">
    <property type="entry name" value="HIS_KIN"/>
    <property type="match status" value="1"/>
</dbReference>
<keyword evidence="8" id="KW-0902">Two-component regulatory system</keyword>
<dbReference type="InterPro" id="IPR003594">
    <property type="entry name" value="HATPase_dom"/>
</dbReference>
<dbReference type="Pfam" id="PF00512">
    <property type="entry name" value="HisKA"/>
    <property type="match status" value="1"/>
</dbReference>
<dbReference type="PROSITE" id="PS50113">
    <property type="entry name" value="PAC"/>
    <property type="match status" value="1"/>
</dbReference>
<dbReference type="PANTHER" id="PTHR43711">
    <property type="entry name" value="TWO-COMPONENT HISTIDINE KINASE"/>
    <property type="match status" value="1"/>
</dbReference>
<comment type="catalytic activity">
    <reaction evidence="1">
        <text>ATP + protein L-histidine = ADP + protein N-phospho-L-histidine.</text>
        <dbReference type="EC" id="2.7.13.3"/>
    </reaction>
</comment>
<proteinExistence type="predicted"/>
<dbReference type="InterPro" id="IPR036097">
    <property type="entry name" value="HisK_dim/P_sf"/>
</dbReference>
<comment type="subcellular location">
    <subcellularLocation>
        <location evidence="3">Cell membrane</location>
    </subcellularLocation>
</comment>
<dbReference type="Proteomes" id="UP000077701">
    <property type="component" value="Unassembled WGS sequence"/>
</dbReference>
<dbReference type="CDD" id="cd00130">
    <property type="entry name" value="PAS"/>
    <property type="match status" value="1"/>
</dbReference>
<reference evidence="13" key="2">
    <citation type="submission" date="2016-04" db="EMBL/GenBank/DDBJ databases">
        <title>Planomonospora sphaerica JCM9374 whole genome shotgun sequence.</title>
        <authorList>
            <person name="Suzuki T."/>
            <person name="Dohra H."/>
            <person name="Kodani S."/>
        </authorList>
    </citation>
    <scope>NUCLEOTIDE SEQUENCE [LARGE SCALE GENOMIC DNA]</scope>
    <source>
        <strain evidence="13">JCM 9374</strain>
    </source>
</reference>
<dbReference type="InterPro" id="IPR000014">
    <property type="entry name" value="PAS"/>
</dbReference>
<evidence type="ECO:0000256" key="4">
    <source>
        <dbReference type="ARBA" id="ARBA00012438"/>
    </source>
</evidence>
<dbReference type="Gene3D" id="3.30.450.20">
    <property type="entry name" value="PAS domain"/>
    <property type="match status" value="1"/>
</dbReference>
<dbReference type="Pfam" id="PF13185">
    <property type="entry name" value="GAF_2"/>
    <property type="match status" value="1"/>
</dbReference>
<keyword evidence="7 12" id="KW-0418">Kinase</keyword>
<evidence type="ECO:0000256" key="6">
    <source>
        <dbReference type="ARBA" id="ARBA00022679"/>
    </source>
</evidence>
<dbReference type="InterPro" id="IPR005467">
    <property type="entry name" value="His_kinase_dom"/>
</dbReference>
<dbReference type="PRINTS" id="PR00344">
    <property type="entry name" value="BCTRLSENSOR"/>
</dbReference>
<dbReference type="Pfam" id="PF02518">
    <property type="entry name" value="HATPase_c"/>
    <property type="match status" value="1"/>
</dbReference>